<dbReference type="Pfam" id="PF14363">
    <property type="entry name" value="AAA_assoc"/>
    <property type="match status" value="1"/>
</dbReference>
<dbReference type="SMART" id="SM00382">
    <property type="entry name" value="AAA"/>
    <property type="match status" value="1"/>
</dbReference>
<dbReference type="InterPro" id="IPR050747">
    <property type="entry name" value="Mitochondrial_chaperone_BCS1"/>
</dbReference>
<feature type="compositionally biased region" description="Basic and acidic residues" evidence="7">
    <location>
        <begin position="515"/>
        <end position="562"/>
    </location>
</feature>
<comment type="catalytic activity">
    <reaction evidence="5">
        <text>ATP + H2O = ADP + phosphate + H(+)</text>
        <dbReference type="Rhea" id="RHEA:13065"/>
        <dbReference type="ChEBI" id="CHEBI:15377"/>
        <dbReference type="ChEBI" id="CHEBI:15378"/>
        <dbReference type="ChEBI" id="CHEBI:30616"/>
        <dbReference type="ChEBI" id="CHEBI:43474"/>
        <dbReference type="ChEBI" id="CHEBI:456216"/>
    </reaction>
</comment>
<dbReference type="InterPro" id="IPR003959">
    <property type="entry name" value="ATPase_AAA_core"/>
</dbReference>
<reference evidence="9" key="1">
    <citation type="journal article" date="2014" name="Nat. Genet.">
        <title>The genome of the stress-tolerant wild tomato species Solanum pennellii.</title>
        <authorList>
            <person name="Bolger A."/>
            <person name="Scossa F."/>
            <person name="Bolger M.E."/>
            <person name="Lanz C."/>
            <person name="Maumus F."/>
            <person name="Tohge T."/>
            <person name="Quesneville H."/>
            <person name="Alseekh S."/>
            <person name="Sorensen I."/>
            <person name="Lichtenstein G."/>
            <person name="Fich E.A."/>
            <person name="Conte M."/>
            <person name="Keller H."/>
            <person name="Schneeberger K."/>
            <person name="Schwacke R."/>
            <person name="Ofner I."/>
            <person name="Vrebalov J."/>
            <person name="Xu Y."/>
            <person name="Osorio S."/>
            <person name="Aflitos S.A."/>
            <person name="Schijlen E."/>
            <person name="Jimenez-Gomez J.M."/>
            <person name="Ryngajllo M."/>
            <person name="Kimura S."/>
            <person name="Kumar R."/>
            <person name="Koenig D."/>
            <person name="Headland L.R."/>
            <person name="Maloof J.N."/>
            <person name="Sinha N."/>
            <person name="van Ham R.C."/>
            <person name="Lankhorst R.K."/>
            <person name="Mao L."/>
            <person name="Vogel A."/>
            <person name="Arsova B."/>
            <person name="Panstruga R."/>
            <person name="Fei Z."/>
            <person name="Rose J.K."/>
            <person name="Zamir D."/>
            <person name="Carrari F."/>
            <person name="Giovannoni J.J."/>
            <person name="Weigel D."/>
            <person name="Usadel B."/>
            <person name="Fernie A.R."/>
        </authorList>
    </citation>
    <scope>NUCLEOTIDE SEQUENCE [LARGE SCALE GENOMIC DNA]</scope>
    <source>
        <strain evidence="9">cv. LA0716</strain>
    </source>
</reference>
<evidence type="ECO:0000256" key="2">
    <source>
        <dbReference type="ARBA" id="ARBA00007448"/>
    </source>
</evidence>
<dbReference type="InterPro" id="IPR025753">
    <property type="entry name" value="AAA_N_dom"/>
</dbReference>
<evidence type="ECO:0000256" key="5">
    <source>
        <dbReference type="ARBA" id="ARBA00049360"/>
    </source>
</evidence>
<comment type="similarity">
    <text evidence="2">Belongs to the AAA ATPase family. BCS1 subfamily.</text>
</comment>
<evidence type="ECO:0000256" key="7">
    <source>
        <dbReference type="SAM" id="MobiDB-lite"/>
    </source>
</evidence>
<dbReference type="InterPro" id="IPR003960">
    <property type="entry name" value="ATPase_AAA_CS"/>
</dbReference>
<dbReference type="Gene3D" id="3.40.50.300">
    <property type="entry name" value="P-loop containing nucleotide triphosphate hydrolases"/>
    <property type="match status" value="1"/>
</dbReference>
<feature type="compositionally biased region" description="Basic and acidic residues" evidence="7">
    <location>
        <begin position="363"/>
        <end position="389"/>
    </location>
</feature>
<evidence type="ECO:0000313" key="9">
    <source>
        <dbReference type="Proteomes" id="UP000694930"/>
    </source>
</evidence>
<feature type="domain" description="AAA+ ATPase" evidence="8">
    <location>
        <begin position="286"/>
        <end position="446"/>
    </location>
</feature>
<comment type="cofactor">
    <cofactor evidence="1">
        <name>Mg(2+)</name>
        <dbReference type="ChEBI" id="CHEBI:18420"/>
    </cofactor>
</comment>
<feature type="region of interest" description="Disordered" evidence="7">
    <location>
        <begin position="515"/>
        <end position="571"/>
    </location>
</feature>
<evidence type="ECO:0000259" key="8">
    <source>
        <dbReference type="SMART" id="SM00382"/>
    </source>
</evidence>
<protein>
    <submittedName>
        <fullName evidence="10">LOW QUALITY PROTEIN: AAA-ATPase At3g28580-like</fullName>
    </submittedName>
</protein>
<sequence length="571" mass="66139">MSFYLVLKAFYTPSSLVISISLYIYREKTITNIHIYLNTPINFKMMQDVWTQLGPTIAAIMFTWTMYQNYFPHELRGHIRRYTDKLVSYFYPYMHIIFYELETEGWFERSKAYVSIERYLSKSSSTQAKRLKANSVKDGQSLVLTMDDHEEITDEYKGEKVWWISSQKPASRQTISLYKEDEKRYFKLKFHKKNRDLVTNSYLKYVLDEGKAISVKERQRKLYTNNKGDGGGYRYRGGRMWSGVVFEHPSTFDTLAMDPNKKQEIIDDLETFSKSKDYYAKIGKAWKRGYLLYGPPGTGKSSMIAAMANFLKYDVYDLELTSVKDNTELRKLLIDTTGKSIIVIEDIDCSLDLTGQRETNKKKKEEEDKGKTEEDAVKEKMKKGGETKEKQSEVTLSGLLNFIDGLWSAIGGERLIVFTTNYVEKLDPALIRRGRMDKHIVLSYCCFESFKVLAHNYLDVVESHVHFPQIRRLLEETNMTPADIAENLMPKSSKENADICLERLIKALETAKEEAKLKAEEEERAKAAEKEKEEKDREEKKEATATEEAKNVDGVNEKDNGVKENGNVSKT</sequence>
<dbReference type="SUPFAM" id="SSF52540">
    <property type="entry name" value="P-loop containing nucleoside triphosphate hydrolases"/>
    <property type="match status" value="1"/>
</dbReference>
<evidence type="ECO:0000256" key="3">
    <source>
        <dbReference type="ARBA" id="ARBA00022801"/>
    </source>
</evidence>
<evidence type="ECO:0000256" key="4">
    <source>
        <dbReference type="ARBA" id="ARBA00022842"/>
    </source>
</evidence>
<proteinExistence type="inferred from homology"/>
<keyword evidence="9" id="KW-1185">Reference proteome</keyword>
<dbReference type="InterPro" id="IPR003593">
    <property type="entry name" value="AAA+_ATPase"/>
</dbReference>
<dbReference type="RefSeq" id="XP_015076609.1">
    <property type="nucleotide sequence ID" value="XM_015221123.1"/>
</dbReference>
<feature type="region of interest" description="Disordered" evidence="7">
    <location>
        <begin position="357"/>
        <end position="389"/>
    </location>
</feature>
<evidence type="ECO:0000313" key="10">
    <source>
        <dbReference type="RefSeq" id="XP_015076609.1"/>
    </source>
</evidence>
<dbReference type="Proteomes" id="UP000694930">
    <property type="component" value="Chromosome 5"/>
</dbReference>
<evidence type="ECO:0000256" key="6">
    <source>
        <dbReference type="RuleBase" id="RU003651"/>
    </source>
</evidence>
<reference evidence="10" key="2">
    <citation type="submission" date="2025-08" db="UniProtKB">
        <authorList>
            <consortium name="RefSeq"/>
        </authorList>
    </citation>
    <scope>IDENTIFICATION</scope>
</reference>
<dbReference type="Pfam" id="PF00004">
    <property type="entry name" value="AAA"/>
    <property type="match status" value="2"/>
</dbReference>
<keyword evidence="3" id="KW-0378">Hydrolase</keyword>
<keyword evidence="6" id="KW-0547">Nucleotide-binding</keyword>
<dbReference type="GeneID" id="107020666"/>
<evidence type="ECO:0000256" key="1">
    <source>
        <dbReference type="ARBA" id="ARBA00001946"/>
    </source>
</evidence>
<dbReference type="PROSITE" id="PS00674">
    <property type="entry name" value="AAA"/>
    <property type="match status" value="1"/>
</dbReference>
<name>A0ABM1GVJ6_SOLPN</name>
<keyword evidence="4" id="KW-0460">Magnesium</keyword>
<dbReference type="PANTHER" id="PTHR23070">
    <property type="entry name" value="BCS1 AAA-TYPE ATPASE"/>
    <property type="match status" value="1"/>
</dbReference>
<dbReference type="Pfam" id="PF25568">
    <property type="entry name" value="AAA_lid_At3g28540"/>
    <property type="match status" value="1"/>
</dbReference>
<dbReference type="Gene3D" id="6.10.280.40">
    <property type="match status" value="1"/>
</dbReference>
<accession>A0ABM1GVJ6</accession>
<dbReference type="CDD" id="cd19510">
    <property type="entry name" value="RecA-like_BCS1"/>
    <property type="match status" value="1"/>
</dbReference>
<dbReference type="InterPro" id="IPR027417">
    <property type="entry name" value="P-loop_NTPase"/>
</dbReference>
<gene>
    <name evidence="10" type="primary">LOC107020666</name>
</gene>
<dbReference type="InterPro" id="IPR058017">
    <property type="entry name" value="At3g28540-like_C"/>
</dbReference>
<organism evidence="9 10">
    <name type="scientific">Solanum pennellii</name>
    <name type="common">Tomato</name>
    <name type="synonym">Lycopersicon pennellii</name>
    <dbReference type="NCBI Taxonomy" id="28526"/>
    <lineage>
        <taxon>Eukaryota</taxon>
        <taxon>Viridiplantae</taxon>
        <taxon>Streptophyta</taxon>
        <taxon>Embryophyta</taxon>
        <taxon>Tracheophyta</taxon>
        <taxon>Spermatophyta</taxon>
        <taxon>Magnoliopsida</taxon>
        <taxon>eudicotyledons</taxon>
        <taxon>Gunneridae</taxon>
        <taxon>Pentapetalae</taxon>
        <taxon>asterids</taxon>
        <taxon>lamiids</taxon>
        <taxon>Solanales</taxon>
        <taxon>Solanaceae</taxon>
        <taxon>Solanoideae</taxon>
        <taxon>Solaneae</taxon>
        <taxon>Solanum</taxon>
        <taxon>Solanum subgen. Lycopersicon</taxon>
    </lineage>
</organism>
<keyword evidence="6" id="KW-0067">ATP-binding</keyword>